<dbReference type="AlphaFoldDB" id="A0A076Q0E0"/>
<proteinExistence type="predicted"/>
<dbReference type="PANTHER" id="PTHR42756:SF1">
    <property type="entry name" value="TRANSCRIPTIONAL REPRESSOR OF EMRAB OPERON"/>
    <property type="match status" value="1"/>
</dbReference>
<dbReference type="Gene3D" id="1.10.10.10">
    <property type="entry name" value="Winged helix-like DNA-binding domain superfamily/Winged helix DNA-binding domain"/>
    <property type="match status" value="1"/>
</dbReference>
<sequence length="147" mass="16633">MSSSIAADVFEVLHDLLHLFRARLLQSLEAVQPGLTFNEFRILMHTGRHPGITQKELVEHSHTDKAQMARTLAQLQDKGWLERSASEADKRVRCLQLSARGQQLFDQLRHRREQIATELLSATPAAQQALLHELLRQALDGAQATRP</sequence>
<keyword evidence="1" id="KW-0805">Transcription regulation</keyword>
<dbReference type="InterPro" id="IPR036390">
    <property type="entry name" value="WH_DNA-bd_sf"/>
</dbReference>
<dbReference type="EMBL" id="CP006704">
    <property type="protein sequence ID" value="AIJ49137.1"/>
    <property type="molecule type" value="Genomic_DNA"/>
</dbReference>
<name>A0A076Q0E0_COMTE</name>
<keyword evidence="3" id="KW-0804">Transcription</keyword>
<evidence type="ECO:0000256" key="3">
    <source>
        <dbReference type="ARBA" id="ARBA00023163"/>
    </source>
</evidence>
<gene>
    <name evidence="5" type="ORF">O987_25340</name>
</gene>
<dbReference type="GO" id="GO:0003700">
    <property type="term" value="F:DNA-binding transcription factor activity"/>
    <property type="evidence" value="ECO:0007669"/>
    <property type="project" value="InterPro"/>
</dbReference>
<evidence type="ECO:0000256" key="1">
    <source>
        <dbReference type="ARBA" id="ARBA00023015"/>
    </source>
</evidence>
<dbReference type="InterPro" id="IPR000835">
    <property type="entry name" value="HTH_MarR-typ"/>
</dbReference>
<evidence type="ECO:0000313" key="5">
    <source>
        <dbReference type="EMBL" id="AIJ49137.1"/>
    </source>
</evidence>
<accession>A0A076Q0E0</accession>
<evidence type="ECO:0000259" key="4">
    <source>
        <dbReference type="PROSITE" id="PS50995"/>
    </source>
</evidence>
<dbReference type="InterPro" id="IPR036388">
    <property type="entry name" value="WH-like_DNA-bd_sf"/>
</dbReference>
<dbReference type="PRINTS" id="PR00598">
    <property type="entry name" value="HTHMARR"/>
</dbReference>
<keyword evidence="2" id="KW-0238">DNA-binding</keyword>
<feature type="domain" description="HTH marR-type" evidence="4">
    <location>
        <begin position="9"/>
        <end position="140"/>
    </location>
</feature>
<dbReference type="Pfam" id="PF12802">
    <property type="entry name" value="MarR_2"/>
    <property type="match status" value="1"/>
</dbReference>
<dbReference type="PROSITE" id="PS50995">
    <property type="entry name" value="HTH_MARR_2"/>
    <property type="match status" value="1"/>
</dbReference>
<dbReference type="PANTHER" id="PTHR42756">
    <property type="entry name" value="TRANSCRIPTIONAL REGULATOR, MARR"/>
    <property type="match status" value="1"/>
</dbReference>
<dbReference type="GO" id="GO:0003677">
    <property type="term" value="F:DNA binding"/>
    <property type="evidence" value="ECO:0007669"/>
    <property type="project" value="UniProtKB-KW"/>
</dbReference>
<organism evidence="5 6">
    <name type="scientific">Comamonas testosteroni TK102</name>
    <dbReference type="NCBI Taxonomy" id="1392005"/>
    <lineage>
        <taxon>Bacteria</taxon>
        <taxon>Pseudomonadati</taxon>
        <taxon>Pseudomonadota</taxon>
        <taxon>Betaproteobacteria</taxon>
        <taxon>Burkholderiales</taxon>
        <taxon>Comamonadaceae</taxon>
        <taxon>Comamonas</taxon>
    </lineage>
</organism>
<evidence type="ECO:0000256" key="2">
    <source>
        <dbReference type="ARBA" id="ARBA00023125"/>
    </source>
</evidence>
<dbReference type="SUPFAM" id="SSF46785">
    <property type="entry name" value="Winged helix' DNA-binding domain"/>
    <property type="match status" value="1"/>
</dbReference>
<dbReference type="HOGENOM" id="CLU_083287_18_6_4"/>
<dbReference type="SMART" id="SM00347">
    <property type="entry name" value="HTH_MARR"/>
    <property type="match status" value="1"/>
</dbReference>
<protein>
    <submittedName>
        <fullName evidence="5">MarR family transcriptional regulator</fullName>
    </submittedName>
</protein>
<dbReference type="Proteomes" id="UP000028782">
    <property type="component" value="Chromosome"/>
</dbReference>
<dbReference type="KEGG" id="ctes:O987_25340"/>
<dbReference type="RefSeq" id="WP_003050953.1">
    <property type="nucleotide sequence ID" value="NZ_CP006704.1"/>
</dbReference>
<evidence type="ECO:0000313" key="6">
    <source>
        <dbReference type="Proteomes" id="UP000028782"/>
    </source>
</evidence>
<reference evidence="5 6" key="1">
    <citation type="journal article" date="2014" name="Genome Announc.">
        <title>Complete Genome Sequence of Polychlorinated Biphenyl Degrader Comamonas testosteroni TK102 (NBRC 109938).</title>
        <authorList>
            <person name="Fukuda K."/>
            <person name="Hosoyama A."/>
            <person name="Tsuchikane K."/>
            <person name="Ohji S."/>
            <person name="Yamazoe A."/>
            <person name="Fujita N."/>
            <person name="Shintani M."/>
            <person name="Kimbara K."/>
        </authorList>
    </citation>
    <scope>NUCLEOTIDE SEQUENCE [LARGE SCALE GENOMIC DNA]</scope>
    <source>
        <strain evidence="5">TK102</strain>
    </source>
</reference>